<evidence type="ECO:0000259" key="1">
    <source>
        <dbReference type="SMART" id="SM00986"/>
    </source>
</evidence>
<evidence type="ECO:0000313" key="2">
    <source>
        <dbReference type="EMBL" id="SDO96448.1"/>
    </source>
</evidence>
<dbReference type="InterPro" id="IPR005122">
    <property type="entry name" value="Uracil-DNA_glycosylase-like"/>
</dbReference>
<protein>
    <submittedName>
        <fullName evidence="2">Uracil-DNA glycosylase</fullName>
    </submittedName>
</protein>
<dbReference type="InterPro" id="IPR047124">
    <property type="entry name" value="HI_0220.2"/>
</dbReference>
<keyword evidence="3" id="KW-1185">Reference proteome</keyword>
<dbReference type="Gene3D" id="3.40.470.10">
    <property type="entry name" value="Uracil-DNA glycosylase-like domain"/>
    <property type="match status" value="1"/>
</dbReference>
<dbReference type="RefSeq" id="WP_092832881.1">
    <property type="nucleotide sequence ID" value="NZ_CP028290.1"/>
</dbReference>
<dbReference type="SUPFAM" id="SSF52141">
    <property type="entry name" value="Uracil-DNA glycosylase-like"/>
    <property type="match status" value="1"/>
</dbReference>
<evidence type="ECO:0000313" key="3">
    <source>
        <dbReference type="Proteomes" id="UP000199317"/>
    </source>
</evidence>
<dbReference type="PANTHER" id="PTHR42160">
    <property type="entry name" value="URACIL-DNA GLYCOSYLASE SUPERFAMILY PROTEIN"/>
    <property type="match status" value="1"/>
</dbReference>
<organism evidence="2 3">
    <name type="scientific">Paracidovorax cattleyae</name>
    <dbReference type="NCBI Taxonomy" id="80868"/>
    <lineage>
        <taxon>Bacteria</taxon>
        <taxon>Pseudomonadati</taxon>
        <taxon>Pseudomonadota</taxon>
        <taxon>Betaproteobacteria</taxon>
        <taxon>Burkholderiales</taxon>
        <taxon>Comamonadaceae</taxon>
        <taxon>Paracidovorax</taxon>
    </lineage>
</organism>
<reference evidence="3" key="1">
    <citation type="submission" date="2016-10" db="EMBL/GenBank/DDBJ databases">
        <authorList>
            <person name="Varghese N."/>
            <person name="Submissions S."/>
        </authorList>
    </citation>
    <scope>NUCLEOTIDE SEQUENCE [LARGE SCALE GENOMIC DNA]</scope>
    <source>
        <strain evidence="3">DSM 17101</strain>
    </source>
</reference>
<name>A0A1H0NVA8_9BURK</name>
<dbReference type="PANTHER" id="PTHR42160:SF1">
    <property type="entry name" value="URACIL-DNA GLYCOSYLASE SUPERFAMILY PROTEIN"/>
    <property type="match status" value="1"/>
</dbReference>
<dbReference type="CDD" id="cd10033">
    <property type="entry name" value="UDG_like"/>
    <property type="match status" value="1"/>
</dbReference>
<dbReference type="InterPro" id="IPR036895">
    <property type="entry name" value="Uracil-DNA_glycosylase-like_sf"/>
</dbReference>
<feature type="domain" description="Uracil-DNA glycosylase-like" evidence="1">
    <location>
        <begin position="32"/>
        <end position="190"/>
    </location>
</feature>
<dbReference type="AlphaFoldDB" id="A0A1H0NVA8"/>
<dbReference type="EMBL" id="FNJL01000005">
    <property type="protein sequence ID" value="SDO96448.1"/>
    <property type="molecule type" value="Genomic_DNA"/>
</dbReference>
<dbReference type="SMART" id="SM00987">
    <property type="entry name" value="UreE_C"/>
    <property type="match status" value="1"/>
</dbReference>
<proteinExistence type="predicted"/>
<dbReference type="Pfam" id="PF03167">
    <property type="entry name" value="UDG"/>
    <property type="match status" value="1"/>
</dbReference>
<gene>
    <name evidence="2" type="ORF">SAMN04489708_105163</name>
</gene>
<dbReference type="Proteomes" id="UP000199317">
    <property type="component" value="Unassembled WGS sequence"/>
</dbReference>
<sequence length="199" mass="21350">MPCTQPDLTALLRDVRGCTLCAGSLPLGPRPVLQASAGARILVAGQAPGRKVHASGIPFDDASGERLRAWMGVDRETFYDPGRIAIIPMGFCYPGTGRSGDLPPRPECAATWRQPLLDALPGIRLTIVLGAHAFAWHGHGAAAPASLTEAVQDWRRGAPGLRVLPHPSPRNNGWLKRHPWFADALLPALRQQVTEVLAD</sequence>
<accession>A0A1H0NVA8</accession>
<dbReference type="SMART" id="SM00986">
    <property type="entry name" value="UDG"/>
    <property type="match status" value="1"/>
</dbReference>
<dbReference type="OrthoDB" id="9789139at2"/>